<organism evidence="2 3">
    <name type="scientific">Peronospora effusa</name>
    <dbReference type="NCBI Taxonomy" id="542832"/>
    <lineage>
        <taxon>Eukaryota</taxon>
        <taxon>Sar</taxon>
        <taxon>Stramenopiles</taxon>
        <taxon>Oomycota</taxon>
        <taxon>Peronosporomycetes</taxon>
        <taxon>Peronosporales</taxon>
        <taxon>Peronosporaceae</taxon>
        <taxon>Peronospora</taxon>
    </lineage>
</organism>
<reference evidence="2 3" key="1">
    <citation type="submission" date="2018-06" db="EMBL/GenBank/DDBJ databases">
        <title>Comparative genomics of downy mildews reveals potential adaptations to biotrophy.</title>
        <authorList>
            <person name="Fletcher K."/>
            <person name="Klosterman S.J."/>
            <person name="Derevnina L."/>
            <person name="Martin F."/>
            <person name="Koike S."/>
            <person name="Reyes Chin-Wo S."/>
            <person name="Mou B."/>
            <person name="Michelmore R."/>
        </authorList>
    </citation>
    <scope>NUCLEOTIDE SEQUENCE [LARGE SCALE GENOMIC DNA]</scope>
    <source>
        <strain evidence="2 3">R13</strain>
    </source>
</reference>
<name>A0A425CBV4_9STRA</name>
<evidence type="ECO:0000313" key="3">
    <source>
        <dbReference type="Proteomes" id="UP000286097"/>
    </source>
</evidence>
<sequence length="127" mass="13660">MKKSRDSLNVGRSSMSVKAKPASSKRKDDDTEDGEDPLLFMIGQISASSNATGTFGPCGYFLSASRNRSCSSLDQTPIARWVFVAALNLVDVAKVEEESITKGAVVSSERLTEARLLAVAAMRTIEE</sequence>
<dbReference type="VEuPathDB" id="FungiDB:DD237_003164"/>
<gene>
    <name evidence="2" type="ORF">DD237_003164</name>
</gene>
<dbReference type="AlphaFoldDB" id="A0A425CBV4"/>
<comment type="caution">
    <text evidence="2">The sequence shown here is derived from an EMBL/GenBank/DDBJ whole genome shotgun (WGS) entry which is preliminary data.</text>
</comment>
<proteinExistence type="predicted"/>
<dbReference type="EMBL" id="QKXF01000198">
    <property type="protein sequence ID" value="RQM14531.1"/>
    <property type="molecule type" value="Genomic_DNA"/>
</dbReference>
<feature type="region of interest" description="Disordered" evidence="1">
    <location>
        <begin position="1"/>
        <end position="36"/>
    </location>
</feature>
<evidence type="ECO:0000313" key="2">
    <source>
        <dbReference type="EMBL" id="RQM14531.1"/>
    </source>
</evidence>
<accession>A0A425CBV4</accession>
<dbReference type="Proteomes" id="UP000286097">
    <property type="component" value="Unassembled WGS sequence"/>
</dbReference>
<evidence type="ECO:0000256" key="1">
    <source>
        <dbReference type="SAM" id="MobiDB-lite"/>
    </source>
</evidence>
<protein>
    <submittedName>
        <fullName evidence="2">Uncharacterized protein</fullName>
    </submittedName>
</protein>